<dbReference type="AlphaFoldDB" id="A0A0B3W1L5"/>
<dbReference type="STRING" id="1577792.QX51_15470"/>
<keyword evidence="2" id="KW-1185">Reference proteome</keyword>
<comment type="caution">
    <text evidence="1">The sequence shown here is derived from an EMBL/GenBank/DDBJ whole genome shotgun (WGS) entry which is preliminary data.</text>
</comment>
<organism evidence="1 2">
    <name type="scientific">Terrisporobacter othiniensis</name>
    <dbReference type="NCBI Taxonomy" id="1577792"/>
    <lineage>
        <taxon>Bacteria</taxon>
        <taxon>Bacillati</taxon>
        <taxon>Bacillota</taxon>
        <taxon>Clostridia</taxon>
        <taxon>Peptostreptococcales</taxon>
        <taxon>Peptostreptococcaceae</taxon>
        <taxon>Terrisporobacter</taxon>
    </lineage>
</organism>
<dbReference type="RefSeq" id="WP_039680791.1">
    <property type="nucleotide sequence ID" value="NZ_JWHR01000121.1"/>
</dbReference>
<gene>
    <name evidence="1" type="ORF">QX51_15470</name>
</gene>
<dbReference type="Proteomes" id="UP000031189">
    <property type="component" value="Unassembled WGS sequence"/>
</dbReference>
<evidence type="ECO:0000313" key="1">
    <source>
        <dbReference type="EMBL" id="KHS56162.1"/>
    </source>
</evidence>
<evidence type="ECO:0000313" key="2">
    <source>
        <dbReference type="Proteomes" id="UP000031189"/>
    </source>
</evidence>
<dbReference type="EMBL" id="JWHR01000121">
    <property type="protein sequence ID" value="KHS56162.1"/>
    <property type="molecule type" value="Genomic_DNA"/>
</dbReference>
<dbReference type="OrthoDB" id="1727286at2"/>
<evidence type="ECO:0008006" key="3">
    <source>
        <dbReference type="Google" id="ProtNLM"/>
    </source>
</evidence>
<proteinExistence type="predicted"/>
<reference evidence="1 2" key="1">
    <citation type="submission" date="2014-12" db="EMBL/GenBank/DDBJ databases">
        <title>Draft genome sequence of Terrisporobacter sp. 08-306576, isolated from the blood culture of a bacteremia patient.</title>
        <authorList>
            <person name="Lund L.C."/>
            <person name="Sydenham T.V."/>
            <person name="Hogh S.V."/>
            <person name="Skov M.N."/>
            <person name="Kemp M."/>
            <person name="Justesen U.S."/>
        </authorList>
    </citation>
    <scope>NUCLEOTIDE SEQUENCE [LARGE SCALE GENOMIC DNA]</scope>
    <source>
        <strain evidence="1 2">08-306576</strain>
    </source>
</reference>
<name>A0A0B3W1L5_9FIRM</name>
<protein>
    <recommendedName>
        <fullName evidence="3">Phage protein</fullName>
    </recommendedName>
</protein>
<sequence>MINTEDALSYFHNERLFGDDFINAESNKQNQAIKMATSQIQRLKFSRYIDDLKDDAVKKAICEQALYLIQTANSQRAKLIEQGVTSFSVEGLSESYDISKVKNKVCSEAIEYLKPYLLGSVSIC</sequence>
<accession>A0A0B3W1L5</accession>